<protein>
    <submittedName>
        <fullName evidence="3">Uncharacterized protein</fullName>
    </submittedName>
</protein>
<feature type="coiled-coil region" evidence="1">
    <location>
        <begin position="132"/>
        <end position="324"/>
    </location>
</feature>
<evidence type="ECO:0000313" key="3">
    <source>
        <dbReference type="EMBL" id="CAD7635222.1"/>
    </source>
</evidence>
<feature type="coiled-coil region" evidence="1">
    <location>
        <begin position="354"/>
        <end position="518"/>
    </location>
</feature>
<feature type="non-terminal residue" evidence="3">
    <location>
        <position position="640"/>
    </location>
</feature>
<dbReference type="OrthoDB" id="311279at2759"/>
<dbReference type="EMBL" id="OC870887">
    <property type="protein sequence ID" value="CAD7635222.1"/>
    <property type="molecule type" value="Genomic_DNA"/>
</dbReference>
<feature type="region of interest" description="Disordered" evidence="2">
    <location>
        <begin position="583"/>
        <end position="608"/>
    </location>
</feature>
<evidence type="ECO:0000313" key="4">
    <source>
        <dbReference type="Proteomes" id="UP000759131"/>
    </source>
</evidence>
<name>A0A7R9Q7E5_9ACAR</name>
<dbReference type="EMBL" id="CAJPIZ010016312">
    <property type="protein sequence ID" value="CAG2115652.1"/>
    <property type="molecule type" value="Genomic_DNA"/>
</dbReference>
<feature type="compositionally biased region" description="Basic and acidic residues" evidence="2">
    <location>
        <begin position="584"/>
        <end position="596"/>
    </location>
</feature>
<gene>
    <name evidence="3" type="ORF">OSB1V03_LOCUS15613</name>
</gene>
<sequence length="640" mass="76024">MDSGGASRGSVAVTSREHELQKLLAEERVRSEQRKSNYTTLKEEHLKLQKDFLTLQSDMRQILSETKLIKDKKDQELDQLLKACDERDKSIDDLKVEIRDRDPALIRNQFEDELREPLKKLQKSHETMARDKERIGYELKIAKQKIDFLEKENKERIGYELKIAKQKIDFLEKESLDAIERMKLSFESEINLIKREKEELRNKLLETNQLPDVMKFTDLTHENQRLTARVKSYQSTLEDAEQQYKRIESKVESLVAEHENSQREAERQISALNVQLKGFSDKNMDLRQTIAGNEREKLDLMADMERLKNEMNRLNKSIEDNDKHFDVEKDKIKNSYNKSIKDIDEQKDVMSSQLRIMKLEIETKNDTIKRLELENSAKDKEFQLKISEIRQQEFDKRSAVEHEKTSIQSKLKDLKEEKSKLKEEIQQMRRQIENMSELRLSVERDSMILRAKVESNQISIEELDKLRKQHNHLHDSLNKLKSENTEYAALNKELVRQREHYKNDFQRIKDTLDEERKQLDEFKVLSDKNVLKLRNCIDEERTDFRDKLLSLERDVIKCKKERDELRTKYNKYVTIAEKLQTKLMESKDKQKPEPSHYKSSHGMAPTVSADAHNQLKKELKIMKRRQNEIASQLLNCSFDS</sequence>
<accession>A0A7R9Q7E5</accession>
<organism evidence="3">
    <name type="scientific">Medioppia subpectinata</name>
    <dbReference type="NCBI Taxonomy" id="1979941"/>
    <lineage>
        <taxon>Eukaryota</taxon>
        <taxon>Metazoa</taxon>
        <taxon>Ecdysozoa</taxon>
        <taxon>Arthropoda</taxon>
        <taxon>Chelicerata</taxon>
        <taxon>Arachnida</taxon>
        <taxon>Acari</taxon>
        <taxon>Acariformes</taxon>
        <taxon>Sarcoptiformes</taxon>
        <taxon>Oribatida</taxon>
        <taxon>Brachypylina</taxon>
        <taxon>Oppioidea</taxon>
        <taxon>Oppiidae</taxon>
        <taxon>Medioppia</taxon>
    </lineage>
</organism>
<proteinExistence type="predicted"/>
<evidence type="ECO:0000256" key="1">
    <source>
        <dbReference type="SAM" id="Coils"/>
    </source>
</evidence>
<dbReference type="AlphaFoldDB" id="A0A7R9Q7E5"/>
<keyword evidence="1" id="KW-0175">Coiled coil</keyword>
<reference evidence="3" key="1">
    <citation type="submission" date="2020-11" db="EMBL/GenBank/DDBJ databases">
        <authorList>
            <person name="Tran Van P."/>
        </authorList>
    </citation>
    <scope>NUCLEOTIDE SEQUENCE</scope>
</reference>
<evidence type="ECO:0000256" key="2">
    <source>
        <dbReference type="SAM" id="MobiDB-lite"/>
    </source>
</evidence>
<keyword evidence="4" id="KW-1185">Reference proteome</keyword>
<dbReference type="Proteomes" id="UP000759131">
    <property type="component" value="Unassembled WGS sequence"/>
</dbReference>